<dbReference type="Gene3D" id="3.30.1360.180">
    <property type="match status" value="1"/>
</dbReference>
<dbReference type="AlphaFoldDB" id="A0A158RAM5"/>
<dbReference type="InterPro" id="IPR002591">
    <property type="entry name" value="Phosphodiest/P_Trfase"/>
</dbReference>
<dbReference type="PANTHER" id="PTHR10151">
    <property type="entry name" value="ECTONUCLEOTIDE PYROPHOSPHATASE/PHOSPHODIESTERASE"/>
    <property type="match status" value="1"/>
</dbReference>
<keyword evidence="3" id="KW-0472">Membrane</keyword>
<feature type="transmembrane region" description="Helical" evidence="3">
    <location>
        <begin position="39"/>
        <end position="63"/>
    </location>
</feature>
<dbReference type="PANTHER" id="PTHR10151:SF114">
    <property type="entry name" value="ECTONUCLEOTIDE PYROPHOSPHATASE_PHOSPHODIESTERASE C27A7.3"/>
    <property type="match status" value="1"/>
</dbReference>
<dbReference type="GO" id="GO:0055120">
    <property type="term" value="C:striated muscle dense body"/>
    <property type="evidence" value="ECO:0007669"/>
    <property type="project" value="TreeGrafter"/>
</dbReference>
<dbReference type="Proteomes" id="UP000276776">
    <property type="component" value="Unassembled WGS sequence"/>
</dbReference>
<name>A0A158RAM5_THECL</name>
<dbReference type="Pfam" id="PF01663">
    <property type="entry name" value="Phosphodiest"/>
    <property type="match status" value="1"/>
</dbReference>
<evidence type="ECO:0000313" key="6">
    <source>
        <dbReference type="WBParaSite" id="TCLT_0000017801-mRNA-1"/>
    </source>
</evidence>
<keyword evidence="3" id="KW-1133">Transmembrane helix</keyword>
<dbReference type="Gene3D" id="3.40.570.10">
    <property type="entry name" value="Extracellular Endonuclease, subunit A"/>
    <property type="match status" value="1"/>
</dbReference>
<proteinExistence type="predicted"/>
<keyword evidence="5" id="KW-1185">Reference proteome</keyword>
<dbReference type="CDD" id="cd16018">
    <property type="entry name" value="Enpp"/>
    <property type="match status" value="1"/>
</dbReference>
<organism evidence="6">
    <name type="scientific">Thelazia callipaeda</name>
    <name type="common">Oriental eyeworm</name>
    <name type="synonym">Parasitic nematode</name>
    <dbReference type="NCBI Taxonomy" id="103827"/>
    <lineage>
        <taxon>Eukaryota</taxon>
        <taxon>Metazoa</taxon>
        <taxon>Ecdysozoa</taxon>
        <taxon>Nematoda</taxon>
        <taxon>Chromadorea</taxon>
        <taxon>Rhabditida</taxon>
        <taxon>Spirurina</taxon>
        <taxon>Spiruromorpha</taxon>
        <taxon>Thelazioidea</taxon>
        <taxon>Thelaziidae</taxon>
        <taxon>Thelazia</taxon>
    </lineage>
</organism>
<sequence length="738" mass="83342">MAIVSPLNSNSDGLFHAFTDNASEDTVAKKSVKLRKCTLISWAIIILLVSIVFITTIALLLVWNAKCQAKITAIEKRDTYCDLGVCNNKFRVPPLIVISLDGFRSSYLSQNITPAIQRLISCGTHSKYLLPSFPSKTFPNHYTIATGLYPAWSGIVDNQFYDPNFNEFFKKNVTRSGWFLGEPIWSTVKRAGLKSGVYFWPGSEGIVLDNLPTYWKTYNFTVPFTQRIDSAIEWLKLPEGERPSLVQIYFEQPDVAGHSGGPESEEVRTAMILMDGMINYLTKKLIREGLMGCVNLILLSDHGMQKIVKSRSVVTGNNLSSKFNDMFFPGVVARIQVNENGNKDVDEMISNMACKRGTDYLIYKKDLVPIRFHYAGSARIGDVIFKGRPEVCVFLTDQQKNDYKLLGDHGYDNRIVSMRAIFVAIGPDIAEKREIDDFQNIELYNLFAYLLRIDAAPNNGTNGTLFSVLRNPPPIPETISSEPSLQCTKLSSLTKCNTSLDCSRITDVYRNCSQVMQSSVGFTEDFIGEHCNLPFCDALIHFNQESQQTVMVEGILRKSTWRLEPKKTCMTYFDEIPSIHSCETARSENFTSISLFANIGLRFPFGYYLSSYGDLLFFSGPIYDKDGDGVRDEIDIRESHDFISTAQPSHIFFVLMRCRNGQLIAANNLCKDIISLPYILPIHGENLNCLKPSEYLNDNTVRLRDIELLTGTQFFTDRNIWSAAEAIQLRTSLPEITY</sequence>
<protein>
    <submittedName>
        <fullName evidence="6">NUC domain-containing protein</fullName>
    </submittedName>
</protein>
<dbReference type="OMA" id="LMDGMIN"/>
<keyword evidence="3" id="KW-0812">Transmembrane</keyword>
<reference evidence="6" key="1">
    <citation type="submission" date="2016-04" db="UniProtKB">
        <authorList>
            <consortium name="WormBaseParasite"/>
        </authorList>
    </citation>
    <scope>IDENTIFICATION</scope>
</reference>
<evidence type="ECO:0000256" key="3">
    <source>
        <dbReference type="SAM" id="Phobius"/>
    </source>
</evidence>
<dbReference type="EMBL" id="UYYF01000011">
    <property type="protein sequence ID" value="VDM95043.1"/>
    <property type="molecule type" value="Genomic_DNA"/>
</dbReference>
<dbReference type="STRING" id="103827.A0A158RAM5"/>
<dbReference type="GO" id="GO:0016529">
    <property type="term" value="C:sarcoplasmic reticulum"/>
    <property type="evidence" value="ECO:0007669"/>
    <property type="project" value="TreeGrafter"/>
</dbReference>
<dbReference type="GO" id="GO:0016787">
    <property type="term" value="F:hydrolase activity"/>
    <property type="evidence" value="ECO:0007669"/>
    <property type="project" value="UniProtKB-KW"/>
</dbReference>
<gene>
    <name evidence="4" type="ORF">TCLT_LOCUS179</name>
</gene>
<dbReference type="Gene3D" id="3.40.720.10">
    <property type="entry name" value="Alkaline Phosphatase, subunit A"/>
    <property type="match status" value="1"/>
</dbReference>
<keyword evidence="2" id="KW-0325">Glycoprotein</keyword>
<keyword evidence="1" id="KW-0378">Hydrolase</keyword>
<dbReference type="GO" id="GO:0031674">
    <property type="term" value="C:I band"/>
    <property type="evidence" value="ECO:0007669"/>
    <property type="project" value="TreeGrafter"/>
</dbReference>
<dbReference type="InterPro" id="IPR017850">
    <property type="entry name" value="Alkaline_phosphatase_core_sf"/>
</dbReference>
<evidence type="ECO:0000256" key="2">
    <source>
        <dbReference type="ARBA" id="ARBA00023180"/>
    </source>
</evidence>
<reference evidence="4 5" key="2">
    <citation type="submission" date="2018-11" db="EMBL/GenBank/DDBJ databases">
        <authorList>
            <consortium name="Pathogen Informatics"/>
        </authorList>
    </citation>
    <scope>NUCLEOTIDE SEQUENCE [LARGE SCALE GENOMIC DNA]</scope>
</reference>
<evidence type="ECO:0000256" key="1">
    <source>
        <dbReference type="ARBA" id="ARBA00022801"/>
    </source>
</evidence>
<dbReference type="InterPro" id="IPR044929">
    <property type="entry name" value="DNA/RNA_non-sp_Endonuclease_sf"/>
</dbReference>
<dbReference type="SUPFAM" id="SSF53649">
    <property type="entry name" value="Alkaline phosphatase-like"/>
    <property type="match status" value="1"/>
</dbReference>
<dbReference type="OrthoDB" id="415411at2759"/>
<evidence type="ECO:0000313" key="5">
    <source>
        <dbReference type="Proteomes" id="UP000276776"/>
    </source>
</evidence>
<accession>A0A158RAM5</accession>
<evidence type="ECO:0000313" key="4">
    <source>
        <dbReference type="EMBL" id="VDM95043.1"/>
    </source>
</evidence>
<dbReference type="WBParaSite" id="TCLT_0000017801-mRNA-1">
    <property type="protein sequence ID" value="TCLT_0000017801-mRNA-1"/>
    <property type="gene ID" value="TCLT_0000017801"/>
</dbReference>